<dbReference type="AlphaFoldDB" id="A0A2P5DE88"/>
<dbReference type="Proteomes" id="UP000237000">
    <property type="component" value="Unassembled WGS sequence"/>
</dbReference>
<organism evidence="1 2">
    <name type="scientific">Trema orientale</name>
    <name type="common">Charcoal tree</name>
    <name type="synonym">Celtis orientalis</name>
    <dbReference type="NCBI Taxonomy" id="63057"/>
    <lineage>
        <taxon>Eukaryota</taxon>
        <taxon>Viridiplantae</taxon>
        <taxon>Streptophyta</taxon>
        <taxon>Embryophyta</taxon>
        <taxon>Tracheophyta</taxon>
        <taxon>Spermatophyta</taxon>
        <taxon>Magnoliopsida</taxon>
        <taxon>eudicotyledons</taxon>
        <taxon>Gunneridae</taxon>
        <taxon>Pentapetalae</taxon>
        <taxon>rosids</taxon>
        <taxon>fabids</taxon>
        <taxon>Rosales</taxon>
        <taxon>Cannabaceae</taxon>
        <taxon>Trema</taxon>
    </lineage>
</organism>
<accession>A0A2P5DE88</accession>
<keyword evidence="2" id="KW-1185">Reference proteome</keyword>
<name>A0A2P5DE88_TREOI</name>
<evidence type="ECO:0000313" key="2">
    <source>
        <dbReference type="Proteomes" id="UP000237000"/>
    </source>
</evidence>
<evidence type="ECO:0000313" key="1">
    <source>
        <dbReference type="EMBL" id="PON71611.1"/>
    </source>
</evidence>
<dbReference type="EMBL" id="JXTC01000276">
    <property type="protein sequence ID" value="PON71611.1"/>
    <property type="molecule type" value="Genomic_DNA"/>
</dbReference>
<protein>
    <submittedName>
        <fullName evidence="1">Uncharacterized protein</fullName>
    </submittedName>
</protein>
<reference evidence="2" key="1">
    <citation type="submission" date="2016-06" db="EMBL/GenBank/DDBJ databases">
        <title>Parallel loss of symbiosis genes in relatives of nitrogen-fixing non-legume Parasponia.</title>
        <authorList>
            <person name="Van Velzen R."/>
            <person name="Holmer R."/>
            <person name="Bu F."/>
            <person name="Rutten L."/>
            <person name="Van Zeijl A."/>
            <person name="Liu W."/>
            <person name="Santuari L."/>
            <person name="Cao Q."/>
            <person name="Sharma T."/>
            <person name="Shen D."/>
            <person name="Roswanjaya Y."/>
            <person name="Wardhani T."/>
            <person name="Kalhor M.S."/>
            <person name="Jansen J."/>
            <person name="Van den Hoogen J."/>
            <person name="Gungor B."/>
            <person name="Hartog M."/>
            <person name="Hontelez J."/>
            <person name="Verver J."/>
            <person name="Yang W.-C."/>
            <person name="Schijlen E."/>
            <person name="Repin R."/>
            <person name="Schilthuizen M."/>
            <person name="Schranz E."/>
            <person name="Heidstra R."/>
            <person name="Miyata K."/>
            <person name="Fedorova E."/>
            <person name="Kohlen W."/>
            <person name="Bisseling T."/>
            <person name="Smit S."/>
            <person name="Geurts R."/>
        </authorList>
    </citation>
    <scope>NUCLEOTIDE SEQUENCE [LARGE SCALE GENOMIC DNA]</scope>
    <source>
        <strain evidence="2">cv. RG33-2</strain>
    </source>
</reference>
<sequence>MCIHTRIKNSSVRSDSTRKFGYTCLIPKSRVGSDGYLGSGRVGFLHFYACE</sequence>
<dbReference type="OrthoDB" id="10356911at2759"/>
<proteinExistence type="predicted"/>
<dbReference type="InParanoid" id="A0A2P5DE88"/>
<comment type="caution">
    <text evidence="1">The sequence shown here is derived from an EMBL/GenBank/DDBJ whole genome shotgun (WGS) entry which is preliminary data.</text>
</comment>
<gene>
    <name evidence="1" type="ORF">TorRG33x02_254070</name>
</gene>
<feature type="non-terminal residue" evidence="1">
    <location>
        <position position="51"/>
    </location>
</feature>